<dbReference type="GO" id="GO:0016757">
    <property type="term" value="F:glycosyltransferase activity"/>
    <property type="evidence" value="ECO:0007669"/>
    <property type="project" value="UniProtKB-KW"/>
</dbReference>
<dbReference type="EMBL" id="JBHDLJ010000001">
    <property type="protein sequence ID" value="MFB0833113.1"/>
    <property type="molecule type" value="Genomic_DNA"/>
</dbReference>
<evidence type="ECO:0000259" key="2">
    <source>
        <dbReference type="Pfam" id="PF13524"/>
    </source>
</evidence>
<name>A0ABV4UJN4_9MICC</name>
<evidence type="ECO:0000313" key="4">
    <source>
        <dbReference type="Proteomes" id="UP001575652"/>
    </source>
</evidence>
<dbReference type="CDD" id="cd00761">
    <property type="entry name" value="Glyco_tranf_GTA_type"/>
    <property type="match status" value="1"/>
</dbReference>
<keyword evidence="3" id="KW-0328">Glycosyltransferase</keyword>
<comment type="caution">
    <text evidence="3">The sequence shown here is derived from an EMBL/GenBank/DDBJ whole genome shotgun (WGS) entry which is preliminary data.</text>
</comment>
<dbReference type="InterPro" id="IPR055259">
    <property type="entry name" value="YkvP/CgeB_Glyco_trans-like"/>
</dbReference>
<sequence length="917" mass="100117">MPSNASPAESLLPLIERRQRELREMTRRADGLLARGGPAGAGSPGSFAAYARPSANQWLLSGGNVDEYLDALAPELDALPPTSSGRVWTPSGRRVGIVADRFIYQSFDGLADLVPLTLENYAEHLGDIDVLLVVSTWRGLDDSSWSGVATAGTRRRRGLVEDLIPAYRRRGVPVVFYSKEDPPNYERFLPIARECDVILTSAAEKVEDYVRDCPRATRVTPLKFGVNPLHHSPIGSRPGRSDLVYFAGSWLPQKYPRRTAEGLALFDGILAAGRRLGIVDRHADLGGNDPRYAYPPELRAFTGRARGHAELMKLQRISDIAVNLNSVSESQTMFANRALELQASGTLVLSTYSKGINSDYPQVHIANSPMDVAGALDALSFEDLRRAQADGIRKVFSDDHAQLRMNDILRAAGFDVTAEAPRIVAVAPDADDALRSAMAAQSVGPVEVVDPDGLARLEADIVLPLSADLRYGVHYAKDMAAAFAYADADVVAKSMLPLAGADAVSHRFLEDGRQALHATAWWTAGGAGGARSALVEALSGPATLDLAAVGRAGLTTYGLDAFGVGPAAMAPPETVPEAVPAAASIEAAPRPAGLTLSVIVPIYNNGDHLRHKAFASLLRCSVFGQMHVILVDDGSTDGSTPETIAELEARYPNVSSFRFPPGGSGSASRPRNKGLELTDTEFVTYLDPDDEMVEDGYAVMLEKLRSTDADFVVGDMVRWDDTRGVVRNVRRLKEVMPRKQGLLIPDAGTLARLQFNPISIEAVAARTEWLQGLGLEQPVGAVGQDTFFFQQMLFYARKVATVNKPVYAYYAAVSGSVVNVVSPRYFRKYLPLEEARAAWMEEVGLIEDYRRLRLEFFFKKWYLRKLAFVPAEDYDEAAAVVARLGRMYGDYDWQDPDVRAFWREMDDRAPRESAARV</sequence>
<dbReference type="SUPFAM" id="SSF53448">
    <property type="entry name" value="Nucleotide-diphospho-sugar transferases"/>
    <property type="match status" value="1"/>
</dbReference>
<dbReference type="InterPro" id="IPR029044">
    <property type="entry name" value="Nucleotide-diphossugar_trans"/>
</dbReference>
<dbReference type="RefSeq" id="WP_373970281.1">
    <property type="nucleotide sequence ID" value="NZ_JBHDLJ010000001.1"/>
</dbReference>
<accession>A0ABV4UJN4</accession>
<keyword evidence="4" id="KW-1185">Reference proteome</keyword>
<dbReference type="InterPro" id="IPR001173">
    <property type="entry name" value="Glyco_trans_2-like"/>
</dbReference>
<evidence type="ECO:0000259" key="1">
    <source>
        <dbReference type="Pfam" id="PF00535"/>
    </source>
</evidence>
<dbReference type="Proteomes" id="UP001575652">
    <property type="component" value="Unassembled WGS sequence"/>
</dbReference>
<keyword evidence="3" id="KW-0808">Transferase</keyword>
<dbReference type="EC" id="2.4.-.-" evidence="3"/>
<dbReference type="PANTHER" id="PTHR22916">
    <property type="entry name" value="GLYCOSYLTRANSFERASE"/>
    <property type="match status" value="1"/>
</dbReference>
<proteinExistence type="predicted"/>
<dbReference type="Pfam" id="PF00535">
    <property type="entry name" value="Glycos_transf_2"/>
    <property type="match status" value="1"/>
</dbReference>
<dbReference type="Pfam" id="PF13524">
    <property type="entry name" value="Glyco_trans_1_2"/>
    <property type="match status" value="1"/>
</dbReference>
<feature type="domain" description="Glycosyltransferase 2-like" evidence="1">
    <location>
        <begin position="597"/>
        <end position="731"/>
    </location>
</feature>
<organism evidence="3 4">
    <name type="scientific">Arthrobacter halodurans</name>
    <dbReference type="NCBI Taxonomy" id="516699"/>
    <lineage>
        <taxon>Bacteria</taxon>
        <taxon>Bacillati</taxon>
        <taxon>Actinomycetota</taxon>
        <taxon>Actinomycetes</taxon>
        <taxon>Micrococcales</taxon>
        <taxon>Micrococcaceae</taxon>
        <taxon>Arthrobacter</taxon>
    </lineage>
</organism>
<gene>
    <name evidence="3" type="ORF">ACETWP_00785</name>
</gene>
<reference evidence="3 4" key="1">
    <citation type="submission" date="2024-09" db="EMBL/GenBank/DDBJ databases">
        <authorList>
            <person name="Salinas-Garcia M.A."/>
            <person name="Prieme A."/>
        </authorList>
    </citation>
    <scope>NUCLEOTIDE SEQUENCE [LARGE SCALE GENOMIC DNA]</scope>
    <source>
        <strain evidence="3 4">DSM 21081</strain>
    </source>
</reference>
<feature type="domain" description="Spore protein YkvP/CgeB glycosyl transferase-like" evidence="2">
    <location>
        <begin position="281"/>
        <end position="409"/>
    </location>
</feature>
<protein>
    <submittedName>
        <fullName evidence="3">Glycosyltransferase</fullName>
        <ecNumber evidence="3">2.4.-.-</ecNumber>
    </submittedName>
</protein>
<evidence type="ECO:0000313" key="3">
    <source>
        <dbReference type="EMBL" id="MFB0833113.1"/>
    </source>
</evidence>
<dbReference type="PANTHER" id="PTHR22916:SF3">
    <property type="entry name" value="UDP-GLCNAC:BETAGAL BETA-1,3-N-ACETYLGLUCOSAMINYLTRANSFERASE-LIKE PROTEIN 1"/>
    <property type="match status" value="1"/>
</dbReference>
<dbReference type="Gene3D" id="3.90.550.10">
    <property type="entry name" value="Spore Coat Polysaccharide Biosynthesis Protein SpsA, Chain A"/>
    <property type="match status" value="1"/>
</dbReference>